<accession>A0A6A5WVG9</accession>
<dbReference type="OrthoDB" id="2115692at2759"/>
<protein>
    <submittedName>
        <fullName evidence="2">Acyl-CoA N-acyltransferase</fullName>
    </submittedName>
</protein>
<evidence type="ECO:0000313" key="2">
    <source>
        <dbReference type="EMBL" id="KAF2004739.1"/>
    </source>
</evidence>
<dbReference type="InterPro" id="IPR052523">
    <property type="entry name" value="Trichothecene_AcTrans"/>
</dbReference>
<dbReference type="Proteomes" id="UP000799779">
    <property type="component" value="Unassembled WGS sequence"/>
</dbReference>
<keyword evidence="2" id="KW-0808">Transferase</keyword>
<feature type="domain" description="N-acetyltransferase" evidence="1">
    <location>
        <begin position="88"/>
        <end position="225"/>
    </location>
</feature>
<evidence type="ECO:0000259" key="1">
    <source>
        <dbReference type="PROSITE" id="PS51186"/>
    </source>
</evidence>
<keyword evidence="3" id="KW-1185">Reference proteome</keyword>
<dbReference type="Pfam" id="PF13508">
    <property type="entry name" value="Acetyltransf_7"/>
    <property type="match status" value="1"/>
</dbReference>
<dbReference type="AlphaFoldDB" id="A0A6A5WVG9"/>
<dbReference type="EMBL" id="ML977566">
    <property type="protein sequence ID" value="KAF2004739.1"/>
    <property type="molecule type" value="Genomic_DNA"/>
</dbReference>
<sequence length="235" mass="26795">MPIRPATRSDLSHIFTLCSAAFFDEDLFGRVLHPHRQQYPEDVVLFWHGFVRDLWFNQRCRFWVSYEKGDGEEKVVGVGVWKRQGEGGKGMDLVSWDIRRILPPLSSLYTALTHYLHPSRALAPQHLSILTRSYPFIAHHWDGPRSEDWHLALLAVHPDHQGRGLGRELVAWGIEQADKERLQASVLSSEGKEEFYLKCGFDEVVGNAADGEGNPLAVEKVKGGSILFRWPRGEK</sequence>
<gene>
    <name evidence="2" type="ORF">P154DRAFT_551937</name>
</gene>
<dbReference type="PANTHER" id="PTHR42791">
    <property type="entry name" value="GNAT FAMILY ACETYLTRANSFERASE"/>
    <property type="match status" value="1"/>
</dbReference>
<reference evidence="2" key="1">
    <citation type="journal article" date="2020" name="Stud. Mycol.">
        <title>101 Dothideomycetes genomes: a test case for predicting lifestyles and emergence of pathogens.</title>
        <authorList>
            <person name="Haridas S."/>
            <person name="Albert R."/>
            <person name="Binder M."/>
            <person name="Bloem J."/>
            <person name="Labutti K."/>
            <person name="Salamov A."/>
            <person name="Andreopoulos B."/>
            <person name="Baker S."/>
            <person name="Barry K."/>
            <person name="Bills G."/>
            <person name="Bluhm B."/>
            <person name="Cannon C."/>
            <person name="Castanera R."/>
            <person name="Culley D."/>
            <person name="Daum C."/>
            <person name="Ezra D."/>
            <person name="Gonzalez J."/>
            <person name="Henrissat B."/>
            <person name="Kuo A."/>
            <person name="Liang C."/>
            <person name="Lipzen A."/>
            <person name="Lutzoni F."/>
            <person name="Magnuson J."/>
            <person name="Mondo S."/>
            <person name="Nolan M."/>
            <person name="Ohm R."/>
            <person name="Pangilinan J."/>
            <person name="Park H.-J."/>
            <person name="Ramirez L."/>
            <person name="Alfaro M."/>
            <person name="Sun H."/>
            <person name="Tritt A."/>
            <person name="Yoshinaga Y."/>
            <person name="Zwiers L.-H."/>
            <person name="Turgeon B."/>
            <person name="Goodwin S."/>
            <person name="Spatafora J."/>
            <person name="Crous P."/>
            <person name="Grigoriev I."/>
        </authorList>
    </citation>
    <scope>NUCLEOTIDE SEQUENCE</scope>
    <source>
        <strain evidence="2">CBS 123094</strain>
    </source>
</reference>
<dbReference type="GO" id="GO:0016747">
    <property type="term" value="F:acyltransferase activity, transferring groups other than amino-acyl groups"/>
    <property type="evidence" value="ECO:0007669"/>
    <property type="project" value="InterPro"/>
</dbReference>
<dbReference type="Gene3D" id="3.40.630.30">
    <property type="match status" value="1"/>
</dbReference>
<name>A0A6A5WVG9_9PLEO</name>
<keyword evidence="2" id="KW-0012">Acyltransferase</keyword>
<dbReference type="PROSITE" id="PS51186">
    <property type="entry name" value="GNAT"/>
    <property type="match status" value="1"/>
</dbReference>
<proteinExistence type="predicted"/>
<dbReference type="InterPro" id="IPR000182">
    <property type="entry name" value="GNAT_dom"/>
</dbReference>
<dbReference type="CDD" id="cd04301">
    <property type="entry name" value="NAT_SF"/>
    <property type="match status" value="1"/>
</dbReference>
<evidence type="ECO:0000313" key="3">
    <source>
        <dbReference type="Proteomes" id="UP000799779"/>
    </source>
</evidence>
<organism evidence="2 3">
    <name type="scientific">Amniculicola lignicola CBS 123094</name>
    <dbReference type="NCBI Taxonomy" id="1392246"/>
    <lineage>
        <taxon>Eukaryota</taxon>
        <taxon>Fungi</taxon>
        <taxon>Dikarya</taxon>
        <taxon>Ascomycota</taxon>
        <taxon>Pezizomycotina</taxon>
        <taxon>Dothideomycetes</taxon>
        <taxon>Pleosporomycetidae</taxon>
        <taxon>Pleosporales</taxon>
        <taxon>Amniculicolaceae</taxon>
        <taxon>Amniculicola</taxon>
    </lineage>
</organism>
<dbReference type="InterPro" id="IPR016181">
    <property type="entry name" value="Acyl_CoA_acyltransferase"/>
</dbReference>
<dbReference type="SUPFAM" id="SSF55729">
    <property type="entry name" value="Acyl-CoA N-acyltransferases (Nat)"/>
    <property type="match status" value="1"/>
</dbReference>
<dbReference type="PANTHER" id="PTHR42791:SF16">
    <property type="entry name" value="N-ACETYLTRANSFERASE DOMAIN-CONTAINING PROTEIN"/>
    <property type="match status" value="1"/>
</dbReference>